<accession>A0A8S1B3Z4</accession>
<dbReference type="AlphaFoldDB" id="A0A8S1B3Z4"/>
<protein>
    <submittedName>
        <fullName evidence="1">Uncharacterized protein</fullName>
    </submittedName>
</protein>
<name>A0A8S1B3Z4_ARCPL</name>
<dbReference type="EMBL" id="CADEBD010000377">
    <property type="protein sequence ID" value="CAB3252698.1"/>
    <property type="molecule type" value="Genomic_DNA"/>
</dbReference>
<comment type="caution">
    <text evidence="1">The sequence shown here is derived from an EMBL/GenBank/DDBJ whole genome shotgun (WGS) entry which is preliminary data.</text>
</comment>
<evidence type="ECO:0000313" key="1">
    <source>
        <dbReference type="EMBL" id="CAB3252698.1"/>
    </source>
</evidence>
<reference evidence="1 2" key="1">
    <citation type="submission" date="2020-04" db="EMBL/GenBank/DDBJ databases">
        <authorList>
            <person name="Wallbank WR R."/>
            <person name="Pardo Diaz C."/>
            <person name="Kozak K."/>
            <person name="Martin S."/>
            <person name="Jiggins C."/>
            <person name="Moest M."/>
            <person name="Warren A I."/>
            <person name="Byers J.R.P. K."/>
            <person name="Montejo-Kovacevich G."/>
            <person name="Yen C E."/>
        </authorList>
    </citation>
    <scope>NUCLEOTIDE SEQUENCE [LARGE SCALE GENOMIC DNA]</scope>
</reference>
<gene>
    <name evidence="1" type="ORF">APLA_LOCUS14107</name>
</gene>
<evidence type="ECO:0000313" key="2">
    <source>
        <dbReference type="Proteomes" id="UP000494256"/>
    </source>
</evidence>
<organism evidence="1 2">
    <name type="scientific">Arctia plantaginis</name>
    <name type="common">Wood tiger moth</name>
    <name type="synonym">Phalaena plantaginis</name>
    <dbReference type="NCBI Taxonomy" id="874455"/>
    <lineage>
        <taxon>Eukaryota</taxon>
        <taxon>Metazoa</taxon>
        <taxon>Ecdysozoa</taxon>
        <taxon>Arthropoda</taxon>
        <taxon>Hexapoda</taxon>
        <taxon>Insecta</taxon>
        <taxon>Pterygota</taxon>
        <taxon>Neoptera</taxon>
        <taxon>Endopterygota</taxon>
        <taxon>Lepidoptera</taxon>
        <taxon>Glossata</taxon>
        <taxon>Ditrysia</taxon>
        <taxon>Noctuoidea</taxon>
        <taxon>Erebidae</taxon>
        <taxon>Arctiinae</taxon>
        <taxon>Arctia</taxon>
    </lineage>
</organism>
<proteinExistence type="predicted"/>
<sequence>MGFGGEAAEWRKCGYTHLECAREHRQRRVWLAAATCVAACEAAVEAPGEHPNAKGAGERTTATTRVVSGATCAAIASVRYTFAAARFVPAAHLAHNSGGYPLRYLGEGSHEG</sequence>
<dbReference type="Proteomes" id="UP000494256">
    <property type="component" value="Unassembled WGS sequence"/>
</dbReference>